<comment type="caution">
    <text evidence="2">The sequence shown here is derived from an EMBL/GenBank/DDBJ whole genome shotgun (WGS) entry which is preliminary data.</text>
</comment>
<dbReference type="Gene3D" id="1.10.1200.10">
    <property type="entry name" value="ACP-like"/>
    <property type="match status" value="1"/>
</dbReference>
<evidence type="ECO:0000313" key="2">
    <source>
        <dbReference type="EMBL" id="MDC3989294.1"/>
    </source>
</evidence>
<dbReference type="RefSeq" id="WP_272428350.1">
    <property type="nucleotide sequence ID" value="NZ_JAGTJJ010000103.1"/>
</dbReference>
<proteinExistence type="predicted"/>
<dbReference type="AlphaFoldDB" id="A0A9X3XF89"/>
<reference evidence="2 3" key="1">
    <citation type="submission" date="2021-04" db="EMBL/GenBank/DDBJ databases">
        <title>Genome analysis of Polyangium sp.</title>
        <authorList>
            <person name="Li Y."/>
            <person name="Wang J."/>
        </authorList>
    </citation>
    <scope>NUCLEOTIDE SEQUENCE [LARGE SCALE GENOMIC DNA]</scope>
    <source>
        <strain evidence="2 3">SDU14</strain>
    </source>
</reference>
<organism evidence="2 3">
    <name type="scientific">Polyangium jinanense</name>
    <dbReference type="NCBI Taxonomy" id="2829994"/>
    <lineage>
        <taxon>Bacteria</taxon>
        <taxon>Pseudomonadati</taxon>
        <taxon>Myxococcota</taxon>
        <taxon>Polyangia</taxon>
        <taxon>Polyangiales</taxon>
        <taxon>Polyangiaceae</taxon>
        <taxon>Polyangium</taxon>
    </lineage>
</organism>
<feature type="domain" description="Carrier" evidence="1">
    <location>
        <begin position="2"/>
        <end position="77"/>
    </location>
</feature>
<name>A0A9X3XF89_9BACT</name>
<protein>
    <recommendedName>
        <fullName evidence="1">Carrier domain-containing protein</fullName>
    </recommendedName>
</protein>
<dbReference type="SUPFAM" id="SSF47336">
    <property type="entry name" value="ACP-like"/>
    <property type="match status" value="1"/>
</dbReference>
<keyword evidence="3" id="KW-1185">Reference proteome</keyword>
<accession>A0A9X3XF89</accession>
<dbReference type="Pfam" id="PF00550">
    <property type="entry name" value="PP-binding"/>
    <property type="match status" value="1"/>
</dbReference>
<dbReference type="InterPro" id="IPR036736">
    <property type="entry name" value="ACP-like_sf"/>
</dbReference>
<dbReference type="Proteomes" id="UP001151081">
    <property type="component" value="Unassembled WGS sequence"/>
</dbReference>
<gene>
    <name evidence="2" type="ORF">KEG57_53015</name>
</gene>
<evidence type="ECO:0000259" key="1">
    <source>
        <dbReference type="PROSITE" id="PS50075"/>
    </source>
</evidence>
<dbReference type="InterPro" id="IPR009081">
    <property type="entry name" value="PP-bd_ACP"/>
</dbReference>
<dbReference type="PROSITE" id="PS50075">
    <property type="entry name" value="CARRIER"/>
    <property type="match status" value="1"/>
</dbReference>
<sequence>MDNHENLVKEILSDMLGVNTAGFTRETELQGELGMDSAEMVDVVVLLEKRFKRTFHRGVERELKTVGDIYDLLSSSTLPVPLAKAG</sequence>
<evidence type="ECO:0000313" key="3">
    <source>
        <dbReference type="Proteomes" id="UP001151081"/>
    </source>
</evidence>
<dbReference type="EMBL" id="JAGTJJ010000103">
    <property type="protein sequence ID" value="MDC3989294.1"/>
    <property type="molecule type" value="Genomic_DNA"/>
</dbReference>